<feature type="domain" description="OB" evidence="7">
    <location>
        <begin position="264"/>
        <end position="325"/>
    </location>
</feature>
<dbReference type="GO" id="GO:0005524">
    <property type="term" value="F:ATP binding"/>
    <property type="evidence" value="ECO:0007669"/>
    <property type="project" value="UniProtKB-KW"/>
</dbReference>
<evidence type="ECO:0000256" key="5">
    <source>
        <dbReference type="ARBA" id="ARBA00022840"/>
    </source>
</evidence>
<dbReference type="EC" id="6.3.4.22" evidence="6"/>
<dbReference type="GO" id="GO:0003676">
    <property type="term" value="F:nucleic acid binding"/>
    <property type="evidence" value="ECO:0007669"/>
    <property type="project" value="InterPro"/>
</dbReference>
<organism evidence="11">
    <name type="scientific">Archaeoglobus fulgidus</name>
    <dbReference type="NCBI Taxonomy" id="2234"/>
    <lineage>
        <taxon>Archaea</taxon>
        <taxon>Methanobacteriati</taxon>
        <taxon>Methanobacteriota</taxon>
        <taxon>Archaeoglobi</taxon>
        <taxon>Archaeoglobales</taxon>
        <taxon>Archaeoglobaceae</taxon>
        <taxon>Archaeoglobus</taxon>
    </lineage>
</organism>
<comment type="caution">
    <text evidence="11">The sequence shown here is derived from an EMBL/GenBank/DDBJ whole genome shotgun (WGS) entry which is preliminary data.</text>
</comment>
<evidence type="ECO:0000259" key="8">
    <source>
        <dbReference type="Pfam" id="PF08489"/>
    </source>
</evidence>
<comment type="similarity">
    <text evidence="6">Belongs to the TiaS family.</text>
</comment>
<evidence type="ECO:0000259" key="9">
    <source>
        <dbReference type="Pfam" id="PF22641"/>
    </source>
</evidence>
<keyword evidence="5 6" id="KW-0067">ATP-binding</keyword>
<evidence type="ECO:0000259" key="10">
    <source>
        <dbReference type="Pfam" id="PF23783"/>
    </source>
</evidence>
<dbReference type="GO" id="GO:0016879">
    <property type="term" value="F:ligase activity, forming carbon-nitrogen bonds"/>
    <property type="evidence" value="ECO:0007669"/>
    <property type="project" value="UniProtKB-UniRule"/>
</dbReference>
<proteinExistence type="inferred from homology"/>
<comment type="subcellular location">
    <subcellularLocation>
        <location evidence="6">Cytoplasm</location>
    </subcellularLocation>
</comment>
<name>A0A7J3M1J0_ARCFL</name>
<dbReference type="PANTHER" id="PTHR40705">
    <property type="entry name" value="TRNA(ILE2) 2-AGMATINYLCYTIDINE SYNTHETASE TIAS"/>
    <property type="match status" value="1"/>
</dbReference>
<dbReference type="PANTHER" id="PTHR40705:SF2">
    <property type="entry name" value="DUF1743 DOMAIN-CONTAINING PROTEIN"/>
    <property type="match status" value="1"/>
</dbReference>
<dbReference type="GO" id="GO:0002101">
    <property type="term" value="P:tRNA wobble cytosine modification"/>
    <property type="evidence" value="ECO:0007669"/>
    <property type="project" value="UniProtKB-UniRule"/>
</dbReference>
<dbReference type="Gene3D" id="2.40.50.1010">
    <property type="match status" value="1"/>
</dbReference>
<evidence type="ECO:0000256" key="3">
    <source>
        <dbReference type="ARBA" id="ARBA00022694"/>
    </source>
</evidence>
<dbReference type="CDD" id="cd04482">
    <property type="entry name" value="RPA2_OBF_like"/>
    <property type="match status" value="1"/>
</dbReference>
<dbReference type="Pfam" id="PF08489">
    <property type="entry name" value="TiaS_FLD"/>
    <property type="match status" value="1"/>
</dbReference>
<keyword evidence="4 6" id="KW-0547">Nucleotide-binding</keyword>
<dbReference type="InterPro" id="IPR053870">
    <property type="entry name" value="TiaS-like_TCKD"/>
</dbReference>
<protein>
    <recommendedName>
        <fullName evidence="6">tRNA(Ile2) 2-agmatinylcytidine synthetase TiaS</fullName>
        <shortName evidence="6">tRNA(Ile2)-agm2C synthetase</shortName>
        <ecNumber evidence="6">6.3.4.22</ecNumber>
    </recommendedName>
    <alternativeName>
        <fullName evidence="6">tRNA(Ile2) agmatidine synthetase</fullName>
    </alternativeName>
</protein>
<keyword evidence="2 6" id="KW-0436">Ligase</keyword>
<dbReference type="Pfam" id="PF01336">
    <property type="entry name" value="tRNA_anti-codon"/>
    <property type="match status" value="1"/>
</dbReference>
<evidence type="ECO:0000256" key="1">
    <source>
        <dbReference type="ARBA" id="ARBA00022490"/>
    </source>
</evidence>
<evidence type="ECO:0000259" key="7">
    <source>
        <dbReference type="Pfam" id="PF01336"/>
    </source>
</evidence>
<dbReference type="InterPro" id="IPR055394">
    <property type="entry name" value="Zn_ribbon_TiaS"/>
</dbReference>
<dbReference type="InterPro" id="IPR004365">
    <property type="entry name" value="NA-bd_OB_tRNA"/>
</dbReference>
<evidence type="ECO:0000256" key="6">
    <source>
        <dbReference type="HAMAP-Rule" id="MF_01892"/>
    </source>
</evidence>
<dbReference type="HAMAP" id="MF_01892">
    <property type="entry name" value="tRNA_Ile2_agm2C_synt"/>
    <property type="match status" value="1"/>
</dbReference>
<dbReference type="Pfam" id="PF22641">
    <property type="entry name" value="TiaS_TCKD"/>
    <property type="match status" value="1"/>
</dbReference>
<dbReference type="AlphaFoldDB" id="A0A7J3M1J0"/>
<feature type="domain" description="TiaS-like TCKD" evidence="9">
    <location>
        <begin position="5"/>
        <end position="60"/>
    </location>
</feature>
<reference evidence="11" key="1">
    <citation type="journal article" date="2020" name="mSystems">
        <title>Genome- and Community-Level Interaction Insights into Carbon Utilization and Element Cycling Functions of Hydrothermarchaeota in Hydrothermal Sediment.</title>
        <authorList>
            <person name="Zhou Z."/>
            <person name="Liu Y."/>
            <person name="Xu W."/>
            <person name="Pan J."/>
            <person name="Luo Z.H."/>
            <person name="Li M."/>
        </authorList>
    </citation>
    <scope>NUCLEOTIDE SEQUENCE [LARGE SCALE GENOMIC DNA]</scope>
    <source>
        <strain evidence="11">SpSt-587</strain>
    </source>
</reference>
<evidence type="ECO:0000313" key="11">
    <source>
        <dbReference type="EMBL" id="HGT82741.1"/>
    </source>
</evidence>
<keyword evidence="1 6" id="KW-0963">Cytoplasm</keyword>
<comment type="catalytic activity">
    <reaction evidence="6">
        <text>cytidine(34) in tRNA(Ile2) + agmatine + ATP + H2O = 2-agmatinylcytidine(34) in tRNA(Ile2) + AMP + 2 phosphate + 2 H(+)</text>
        <dbReference type="Rhea" id="RHEA:43608"/>
        <dbReference type="Rhea" id="RHEA-COMP:10625"/>
        <dbReference type="Rhea" id="RHEA-COMP:10626"/>
        <dbReference type="ChEBI" id="CHEBI:15377"/>
        <dbReference type="ChEBI" id="CHEBI:15378"/>
        <dbReference type="ChEBI" id="CHEBI:30616"/>
        <dbReference type="ChEBI" id="CHEBI:43474"/>
        <dbReference type="ChEBI" id="CHEBI:58145"/>
        <dbReference type="ChEBI" id="CHEBI:82748"/>
        <dbReference type="ChEBI" id="CHEBI:83545"/>
        <dbReference type="ChEBI" id="CHEBI:456215"/>
        <dbReference type="EC" id="6.3.4.22"/>
    </reaction>
</comment>
<dbReference type="Gene3D" id="3.90.600.20">
    <property type="match status" value="1"/>
</dbReference>
<dbReference type="GO" id="GO:0005737">
    <property type="term" value="C:cytoplasm"/>
    <property type="evidence" value="ECO:0007669"/>
    <property type="project" value="UniProtKB-SubCell"/>
</dbReference>
<dbReference type="InterPro" id="IPR024913">
    <property type="entry name" value="tRNA_Ile2__agm2C_synt"/>
</dbReference>
<dbReference type="Gene3D" id="3.30.70.2200">
    <property type="match status" value="1"/>
</dbReference>
<dbReference type="Pfam" id="PF23783">
    <property type="entry name" value="Zn_ribbon_TiaS"/>
    <property type="match status" value="1"/>
</dbReference>
<keyword evidence="3 6" id="KW-0819">tRNA processing</keyword>
<gene>
    <name evidence="6" type="primary">tiaS</name>
    <name evidence="11" type="ORF">ENT52_03345</name>
</gene>
<evidence type="ECO:0000256" key="2">
    <source>
        <dbReference type="ARBA" id="ARBA00022598"/>
    </source>
</evidence>
<evidence type="ECO:0000256" key="4">
    <source>
        <dbReference type="ARBA" id="ARBA00022741"/>
    </source>
</evidence>
<comment type="function">
    <text evidence="6">ATP-dependent agmatine transferase that catalyzes the formation of 2-agmatinylcytidine (agm2C) at the wobble position (C34) of tRNA(Ile2), converting the codon specificity from AUG to AUA.</text>
</comment>
<dbReference type="InterPro" id="IPR013696">
    <property type="entry name" value="TiaS_FLD"/>
</dbReference>
<sequence>MRFWIGIDDTDSVNGMCTTYIALLLIEAIRDFGEVIGFPRLIRLNPTIPYKTRGNGAVSFLVDLEDLDKAMEVADELIRKYAELDDENTNPGVVFVKEEKVPLLRNFAEKAIKDVLRKEDAMEILQKHSIPYLSYKNGRGLIGALASVGANLEDFVYEFIAYRFPERFGRQRIVDEESFYELDFRYYPTIFDTVDWCNDVVMAVPGTPCPVLFGLRGENYKILEESIKMLRTEKWEKRAIFITNHATDMHIIESNEIKDFRSYRVVGKVVRKPYDIVGGHVFFEIETKNSTLKCSAFEPTKQFRNVIRNLIPGDIVEVYGSVKNSTLNLEKIRVLSVAKSFVEMNPICPICGKRMESAGRGQGFRCKKCKTRAFNRIRVEVPRKIETGFYEVPPCARRHLTKPLIRMNVEKRHVFR</sequence>
<feature type="domain" description="TiaS FLD" evidence="8">
    <location>
        <begin position="138"/>
        <end position="250"/>
    </location>
</feature>
<feature type="domain" description="TiaS C-terminal zinc ribbon" evidence="10">
    <location>
        <begin position="345"/>
        <end position="385"/>
    </location>
</feature>
<accession>A0A7J3M1J0</accession>
<dbReference type="EMBL" id="DSYZ01000073">
    <property type="protein sequence ID" value="HGT82741.1"/>
    <property type="molecule type" value="Genomic_DNA"/>
</dbReference>